<dbReference type="InterPro" id="IPR036852">
    <property type="entry name" value="Peptidase_S8/S53_dom_sf"/>
</dbReference>
<dbReference type="InterPro" id="IPR000209">
    <property type="entry name" value="Peptidase_S8/S53_dom"/>
</dbReference>
<name>A0A350P4T3_9ALTE</name>
<dbReference type="CDD" id="cd04847">
    <property type="entry name" value="Peptidases_S8_Subtilisin_like_2"/>
    <property type="match status" value="1"/>
</dbReference>
<reference evidence="2 3" key="1">
    <citation type="journal article" date="2018" name="Nat. Biotechnol.">
        <title>A standardized bacterial taxonomy based on genome phylogeny substantially revises the tree of life.</title>
        <authorList>
            <person name="Parks D.H."/>
            <person name="Chuvochina M."/>
            <person name="Waite D.W."/>
            <person name="Rinke C."/>
            <person name="Skarshewski A."/>
            <person name="Chaumeil P.A."/>
            <person name="Hugenholtz P."/>
        </authorList>
    </citation>
    <scope>NUCLEOTIDE SEQUENCE [LARGE SCALE GENOMIC DNA]</scope>
    <source>
        <strain evidence="2">UBA11978</strain>
    </source>
</reference>
<dbReference type="Proteomes" id="UP000263517">
    <property type="component" value="Unassembled WGS sequence"/>
</dbReference>
<accession>A0A350P4T3</accession>
<dbReference type="GO" id="GO:0004252">
    <property type="term" value="F:serine-type endopeptidase activity"/>
    <property type="evidence" value="ECO:0007669"/>
    <property type="project" value="InterPro"/>
</dbReference>
<evidence type="ECO:0000313" key="2">
    <source>
        <dbReference type="EMBL" id="HAW76300.1"/>
    </source>
</evidence>
<protein>
    <submittedName>
        <fullName evidence="2">Exopolyphosphatase</fullName>
    </submittedName>
</protein>
<comment type="caution">
    <text evidence="2">The sequence shown here is derived from an EMBL/GenBank/DDBJ whole genome shotgun (WGS) entry which is preliminary data.</text>
</comment>
<proteinExistence type="predicted"/>
<dbReference type="InterPro" id="IPR034074">
    <property type="entry name" value="Y4bN_pept_dom"/>
</dbReference>
<feature type="domain" description="Peptidase S8/S53" evidence="1">
    <location>
        <begin position="348"/>
        <end position="670"/>
    </location>
</feature>
<dbReference type="SUPFAM" id="SSF52743">
    <property type="entry name" value="Subtilisin-like"/>
    <property type="match status" value="1"/>
</dbReference>
<dbReference type="EMBL" id="DNAN01000398">
    <property type="protein sequence ID" value="HAW76300.1"/>
    <property type="molecule type" value="Genomic_DNA"/>
</dbReference>
<evidence type="ECO:0000313" key="3">
    <source>
        <dbReference type="Proteomes" id="UP000263517"/>
    </source>
</evidence>
<dbReference type="Pfam" id="PF00082">
    <property type="entry name" value="Peptidase_S8"/>
    <property type="match status" value="1"/>
</dbReference>
<organism evidence="2 3">
    <name type="scientific">Alteromonas australica</name>
    <dbReference type="NCBI Taxonomy" id="589873"/>
    <lineage>
        <taxon>Bacteria</taxon>
        <taxon>Pseudomonadati</taxon>
        <taxon>Pseudomonadota</taxon>
        <taxon>Gammaproteobacteria</taxon>
        <taxon>Alteromonadales</taxon>
        <taxon>Alteromonadaceae</taxon>
        <taxon>Alteromonas/Salinimonas group</taxon>
        <taxon>Alteromonas</taxon>
    </lineage>
</organism>
<gene>
    <name evidence="2" type="ORF">DCW74_11270</name>
</gene>
<dbReference type="GO" id="GO:0006508">
    <property type="term" value="P:proteolysis"/>
    <property type="evidence" value="ECO:0007669"/>
    <property type="project" value="InterPro"/>
</dbReference>
<dbReference type="AlphaFoldDB" id="A0A350P4T3"/>
<dbReference type="Gene3D" id="3.40.50.200">
    <property type="entry name" value="Peptidase S8/S53 domain"/>
    <property type="match status" value="1"/>
</dbReference>
<evidence type="ECO:0000259" key="1">
    <source>
        <dbReference type="Pfam" id="PF00082"/>
    </source>
</evidence>
<sequence>MADHLPLIVFPNASVIPPEKGKGFPVSQPSFPSHANQVGRLSGQIDSLKRDFQEYAANVSGAVAGLEPETVLVIEIAGSVDDFKQAIESAGMEWLGEWDIDDIEPTDDFYQLNSKGERVDKPVTGRMFLSMTSQTSLEELLSLWEKWEKNQKLPTGKTKWRDVFNQLLTIRRWGIEETLIETGMIDRWEDYLNPIDPDEKISFQIELFYRRNSQVRSRIESAITQLLGELGGRTLSSFVNYPEISFHAVKAELPASSIKSILESIDNNEKRSDEIQLITFPGIMYFRPTGQSLAPAEDDEGVPFDFPDIPSEEAPVAALIDGFPLLQHEALKDRVLIDDIFELERHYQPGDRKHGTSMASLILYGDMSSEDSEPLARKLYCIPIMQPDPKTQNRSEHIPEDTFFEDRLHIAIKYLVEGSENSQPTGIRLINLSMGDPERPFIHTPSPWARLLDWLSWKYRILFCVSAGNCIEPIDLGVNHNDFRAQADDERISSFLKAASQNLSSRRLISPAESLNSLTIGALHADDFGEYPANGREDILPSNEIFSPISRLGYGFRKSLKPEIFLPGGRQLYSPPMLDRDTIYHINKVTALGPGQRVASDGSKQGELSSTAFTKGSSNAAALATRAGINIYDMLVRLREDENEEIPDDLICVVIKALLVHGARHPENAKKSLVESLKNNSNSRRIKEVISRYTGYGTPDITRVLECTSQRATVIGCGEIREDEIHEYKFPLPADLSGEKLWRHLIITLAWLSPINPDHRNLREAKLNIESGGANWGKTPLKVKRQDSDHNQVLRGTVQHEVLEGNDQISAFQEGDSLVLRVICKKDATNRLDESIPYGLAVTLEVKEDTQINIYQQIKAAIKPQVPVGSNS</sequence>